<dbReference type="PANTHER" id="PTHR33515">
    <property type="entry name" value="RIBOSOME-BINDING FACTOR A, CHLOROPLASTIC-RELATED"/>
    <property type="match status" value="1"/>
</dbReference>
<dbReference type="InterPro" id="IPR023799">
    <property type="entry name" value="RbfA_dom_sf"/>
</dbReference>
<comment type="similarity">
    <text evidence="2">Belongs to the RbfA family.</text>
</comment>
<dbReference type="PROSITE" id="PS01319">
    <property type="entry name" value="RBFA"/>
    <property type="match status" value="1"/>
</dbReference>
<evidence type="ECO:0000313" key="4">
    <source>
        <dbReference type="EMBL" id="APT58625.1"/>
    </source>
</evidence>
<accession>A0A1L7AIN9</accession>
<dbReference type="RefSeq" id="WP_075799382.1">
    <property type="nucleotide sequence ID" value="NZ_CP015583.1"/>
</dbReference>
<feature type="compositionally biased region" description="Acidic residues" evidence="3">
    <location>
        <begin position="136"/>
        <end position="145"/>
    </location>
</feature>
<dbReference type="Gene3D" id="3.30.300.20">
    <property type="match status" value="1"/>
</dbReference>
<protein>
    <recommendedName>
        <fullName evidence="2">Ribosome-binding factor A</fullName>
    </recommendedName>
</protein>
<dbReference type="GO" id="GO:0043024">
    <property type="term" value="F:ribosomal small subunit binding"/>
    <property type="evidence" value="ECO:0007669"/>
    <property type="project" value="TreeGrafter"/>
</dbReference>
<dbReference type="Proteomes" id="UP001258945">
    <property type="component" value="Unassembled WGS sequence"/>
</dbReference>
<dbReference type="Proteomes" id="UP000185494">
    <property type="component" value="Chromosome 1"/>
</dbReference>
<reference evidence="5" key="3">
    <citation type="submission" date="2023-09" db="EMBL/GenBank/DDBJ databases">
        <authorList>
            <person name="Schober I."/>
            <person name="Bunk B."/>
        </authorList>
    </citation>
    <scope>NUCLEOTIDE SEQUENCE</scope>
    <source>
        <strain evidence="5">DSM 103800</strain>
    </source>
</reference>
<dbReference type="EMBL" id="CP015583">
    <property type="protein sequence ID" value="APT58625.1"/>
    <property type="molecule type" value="Genomic_DNA"/>
</dbReference>
<dbReference type="EMBL" id="JAVVDO010000102">
    <property type="protein sequence ID" value="MDT8334000.1"/>
    <property type="molecule type" value="Genomic_DNA"/>
</dbReference>
<proteinExistence type="inferred from homology"/>
<dbReference type="STRING" id="257708.RGI145_17400"/>
<keyword evidence="7" id="KW-1185">Reference proteome</keyword>
<dbReference type="InterPro" id="IPR015946">
    <property type="entry name" value="KH_dom-like_a/b"/>
</dbReference>
<dbReference type="InterPro" id="IPR000238">
    <property type="entry name" value="RbfA"/>
</dbReference>
<feature type="compositionally biased region" description="Basic and acidic residues" evidence="3">
    <location>
        <begin position="124"/>
        <end position="135"/>
    </location>
</feature>
<evidence type="ECO:0000313" key="7">
    <source>
        <dbReference type="Proteomes" id="UP001258945"/>
    </source>
</evidence>
<evidence type="ECO:0000256" key="2">
    <source>
        <dbReference type="HAMAP-Rule" id="MF_00003"/>
    </source>
</evidence>
<reference evidence="4 6" key="1">
    <citation type="submission" date="2016-05" db="EMBL/GenBank/DDBJ databases">
        <title>Complete Genome and Methylome Analysis of Psychrotrophic Bacterial Isolates from Antarctic Lake Untersee.</title>
        <authorList>
            <person name="Fomenkov A."/>
            <person name="Akimov V.N."/>
            <person name="Vasilyeva L.V."/>
            <person name="Andersen D."/>
            <person name="Vincze T."/>
            <person name="Roberts R.J."/>
        </authorList>
    </citation>
    <scope>NUCLEOTIDE SEQUENCE [LARGE SCALE GENOMIC DNA]</scope>
    <source>
        <strain evidence="4 6">U14-5</strain>
    </source>
</reference>
<dbReference type="GO" id="GO:0030490">
    <property type="term" value="P:maturation of SSU-rRNA"/>
    <property type="evidence" value="ECO:0007669"/>
    <property type="project" value="UniProtKB-UniRule"/>
</dbReference>
<dbReference type="InterPro" id="IPR020053">
    <property type="entry name" value="Ribosome-bd_factorA_CS"/>
</dbReference>
<dbReference type="Pfam" id="PF02033">
    <property type="entry name" value="RBFA"/>
    <property type="match status" value="1"/>
</dbReference>
<evidence type="ECO:0000256" key="3">
    <source>
        <dbReference type="SAM" id="MobiDB-lite"/>
    </source>
</evidence>
<organism evidence="4 6">
    <name type="scientific">Roseomonas gilardii</name>
    <dbReference type="NCBI Taxonomy" id="257708"/>
    <lineage>
        <taxon>Bacteria</taxon>
        <taxon>Pseudomonadati</taxon>
        <taxon>Pseudomonadota</taxon>
        <taxon>Alphaproteobacteria</taxon>
        <taxon>Acetobacterales</taxon>
        <taxon>Roseomonadaceae</taxon>
        <taxon>Roseomonas</taxon>
    </lineage>
</organism>
<dbReference type="GO" id="GO:0005829">
    <property type="term" value="C:cytosol"/>
    <property type="evidence" value="ECO:0007669"/>
    <property type="project" value="TreeGrafter"/>
</dbReference>
<dbReference type="AlphaFoldDB" id="A0A1L7AIN9"/>
<dbReference type="NCBIfam" id="TIGR00082">
    <property type="entry name" value="rbfA"/>
    <property type="match status" value="1"/>
</dbReference>
<dbReference type="NCBIfam" id="NF001802">
    <property type="entry name" value="PRK00521.2-5"/>
    <property type="match status" value="1"/>
</dbReference>
<comment type="subunit">
    <text evidence="2">Monomer. Binds 30S ribosomal subunits, but not 50S ribosomal subunits or 70S ribosomes.</text>
</comment>
<keyword evidence="2" id="KW-0963">Cytoplasm</keyword>
<evidence type="ECO:0000256" key="1">
    <source>
        <dbReference type="ARBA" id="ARBA00022517"/>
    </source>
</evidence>
<evidence type="ECO:0000313" key="6">
    <source>
        <dbReference type="Proteomes" id="UP000185494"/>
    </source>
</evidence>
<dbReference type="PANTHER" id="PTHR33515:SF1">
    <property type="entry name" value="RIBOSOME-BINDING FACTOR A, CHLOROPLASTIC-RELATED"/>
    <property type="match status" value="1"/>
</dbReference>
<comment type="function">
    <text evidence="2">One of several proteins that assist in the late maturation steps of the functional core of the 30S ribosomal subunit. Associates with free 30S ribosomal subunits (but not with 30S subunits that are part of 70S ribosomes or polysomes). Required for efficient processing of 16S rRNA. May interact with the 5'-terminal helix region of 16S rRNA.</text>
</comment>
<sequence>MSKRAERKGAEAAPSQRQLRVAEEIRHALAAVLARGDVRDPELAVARVTVTEVRASPDLKHMTVFVSRLGQTADKELLDALRRSQPYLRTQVAKAVRLRAAPELHFQADTALDHAMRIDALMRRPEVARDLHPADDAEGEEKEEP</sequence>
<feature type="region of interest" description="Disordered" evidence="3">
    <location>
        <begin position="124"/>
        <end position="145"/>
    </location>
</feature>
<name>A0A1L7AIN9_9PROT</name>
<reference evidence="5 7" key="2">
    <citation type="journal article" date="2019" name="Microb. Pathog.">
        <title>Comparison of VITEK 2, MALDI-TOF MS, 16S rRNA gene sequencing, and whole-genome sequencing for identification of Roseomonas mucosa.</title>
        <authorList>
            <person name="Rudolph W.W."/>
            <person name="Gunzer F."/>
            <person name="Trauth M."/>
            <person name="Bunk B."/>
            <person name="Bigge R."/>
            <person name="Schrottner P."/>
        </authorList>
    </citation>
    <scope>NUCLEOTIDE SEQUENCE [LARGE SCALE GENOMIC DNA]</scope>
    <source>
        <strain evidence="5 7">DSM 103800</strain>
    </source>
</reference>
<dbReference type="HAMAP" id="MF_00003">
    <property type="entry name" value="RbfA"/>
    <property type="match status" value="1"/>
</dbReference>
<comment type="subcellular location">
    <subcellularLocation>
        <location evidence="2">Cytoplasm</location>
    </subcellularLocation>
</comment>
<dbReference type="KEGG" id="rgi:RGI145_17400"/>
<keyword evidence="1 2" id="KW-0690">Ribosome biogenesis</keyword>
<dbReference type="eggNOG" id="COG0858">
    <property type="taxonomic scope" value="Bacteria"/>
</dbReference>
<gene>
    <name evidence="2 5" type="primary">rbfA</name>
    <name evidence="4" type="ORF">RGI145_17400</name>
    <name evidence="5" type="ORF">RQ831_23395</name>
</gene>
<evidence type="ECO:0000313" key="5">
    <source>
        <dbReference type="EMBL" id="MDT8334000.1"/>
    </source>
</evidence>
<dbReference type="SUPFAM" id="SSF89919">
    <property type="entry name" value="Ribosome-binding factor A, RbfA"/>
    <property type="match status" value="1"/>
</dbReference>